<gene>
    <name evidence="7" type="ORF">H9727_01840</name>
</gene>
<dbReference type="GO" id="GO:0016020">
    <property type="term" value="C:membrane"/>
    <property type="evidence" value="ECO:0007669"/>
    <property type="project" value="GOC"/>
</dbReference>
<evidence type="ECO:0000256" key="4">
    <source>
        <dbReference type="RuleBase" id="RU361188"/>
    </source>
</evidence>
<dbReference type="Pfam" id="PF17189">
    <property type="entry name" value="Glyco_hydro_30C"/>
    <property type="match status" value="1"/>
</dbReference>
<sequence length="445" mass="50774">MKIIRSSARTKKVWEEIAYRDCGEFDRDAPTVVVDTSQKFQTHCGFGGALTESTGAALSKATEKDRRRVLENYYSKEGLNYNLGRISVHSNDFSLGNYTYVSAEDRELSTFSLERDERFVLPLVREALSIRKLELLSSAWSPPAWMKTNGDMNYGGRLRKDCYGVWADYYVRFLLELRKQGIEVSMLTAQNEPEAVQLWDSCNFTAEEEADFLENHLIPRLDENGLGNVKILIWDHNRDRVVRRASVTLAGEKLRKRVWGVGYHWYVSCEHGNLSALHALFPEKHILLTESSVELTNAAEQGSEQASGKWEHAERYARQMIHDFNNFSEGWIDWNMVLDEEGGPNHVSNFCDAHVTVNGKTGEVTYNPSFYYVGHFSRYILPGARRMLCLNDEEKDLHTCAYENPDGSRVAVILNTDWVKKIAFIADGKGCNITLPPRSIVTVLF</sequence>
<protein>
    <recommendedName>
        <fullName evidence="9">Glucosylceramidase</fullName>
    </recommendedName>
</protein>
<evidence type="ECO:0000313" key="8">
    <source>
        <dbReference type="Proteomes" id="UP000824132"/>
    </source>
</evidence>
<dbReference type="GO" id="GO:0004348">
    <property type="term" value="F:glucosylceramidase activity"/>
    <property type="evidence" value="ECO:0007669"/>
    <property type="project" value="InterPro"/>
</dbReference>
<dbReference type="PANTHER" id="PTHR11069:SF23">
    <property type="entry name" value="LYSOSOMAL ACID GLUCOSYLCERAMIDASE"/>
    <property type="match status" value="1"/>
</dbReference>
<dbReference type="EMBL" id="DXCL01000010">
    <property type="protein sequence ID" value="HIZ03005.1"/>
    <property type="molecule type" value="Genomic_DNA"/>
</dbReference>
<evidence type="ECO:0008006" key="9">
    <source>
        <dbReference type="Google" id="ProtNLM"/>
    </source>
</evidence>
<dbReference type="Proteomes" id="UP000824132">
    <property type="component" value="Unassembled WGS sequence"/>
</dbReference>
<reference evidence="7" key="1">
    <citation type="journal article" date="2021" name="PeerJ">
        <title>Extensive microbial diversity within the chicken gut microbiome revealed by metagenomics and culture.</title>
        <authorList>
            <person name="Gilroy R."/>
            <person name="Ravi A."/>
            <person name="Getino M."/>
            <person name="Pursley I."/>
            <person name="Horton D.L."/>
            <person name="Alikhan N.F."/>
            <person name="Baker D."/>
            <person name="Gharbi K."/>
            <person name="Hall N."/>
            <person name="Watson M."/>
            <person name="Adriaenssens E.M."/>
            <person name="Foster-Nyarko E."/>
            <person name="Jarju S."/>
            <person name="Secka A."/>
            <person name="Antonio M."/>
            <person name="Oren A."/>
            <person name="Chaudhuri R.R."/>
            <person name="La Ragione R."/>
            <person name="Hildebrand F."/>
            <person name="Pallen M.J."/>
        </authorList>
    </citation>
    <scope>NUCLEOTIDE SEQUENCE</scope>
    <source>
        <strain evidence="7">CHK187-5294</strain>
    </source>
</reference>
<dbReference type="InterPro" id="IPR013780">
    <property type="entry name" value="Glyco_hydro_b"/>
</dbReference>
<dbReference type="InterPro" id="IPR033452">
    <property type="entry name" value="GH30_C"/>
</dbReference>
<organism evidence="7 8">
    <name type="scientific">Candidatus Borkfalkia avistercoris</name>
    <dbReference type="NCBI Taxonomy" id="2838504"/>
    <lineage>
        <taxon>Bacteria</taxon>
        <taxon>Bacillati</taxon>
        <taxon>Bacillota</taxon>
        <taxon>Clostridia</taxon>
        <taxon>Christensenellales</taxon>
        <taxon>Christensenellaceae</taxon>
        <taxon>Candidatus Borkfalkia</taxon>
    </lineage>
</organism>
<feature type="domain" description="Glycosyl hydrolase family 30 TIM-barrel" evidence="5">
    <location>
        <begin position="45"/>
        <end position="380"/>
    </location>
</feature>
<proteinExistence type="inferred from homology"/>
<evidence type="ECO:0000256" key="1">
    <source>
        <dbReference type="ARBA" id="ARBA00005382"/>
    </source>
</evidence>
<evidence type="ECO:0000259" key="5">
    <source>
        <dbReference type="Pfam" id="PF02055"/>
    </source>
</evidence>
<dbReference type="InterPro" id="IPR033453">
    <property type="entry name" value="Glyco_hydro_30_TIM-barrel"/>
</dbReference>
<dbReference type="Pfam" id="PF02055">
    <property type="entry name" value="Glyco_hydro_30"/>
    <property type="match status" value="1"/>
</dbReference>
<keyword evidence="2" id="KW-0732">Signal</keyword>
<comment type="similarity">
    <text evidence="1 4">Belongs to the glycosyl hydrolase 30 family.</text>
</comment>
<dbReference type="GO" id="GO:0006680">
    <property type="term" value="P:glucosylceramide catabolic process"/>
    <property type="evidence" value="ECO:0007669"/>
    <property type="project" value="TreeGrafter"/>
</dbReference>
<name>A0A9D2CX66_9FIRM</name>
<evidence type="ECO:0000313" key="7">
    <source>
        <dbReference type="EMBL" id="HIZ03005.1"/>
    </source>
</evidence>
<dbReference type="PANTHER" id="PTHR11069">
    <property type="entry name" value="GLUCOSYLCERAMIDASE"/>
    <property type="match status" value="1"/>
</dbReference>
<dbReference type="SUPFAM" id="SSF51445">
    <property type="entry name" value="(Trans)glycosidases"/>
    <property type="match status" value="1"/>
</dbReference>
<evidence type="ECO:0000259" key="6">
    <source>
        <dbReference type="Pfam" id="PF17189"/>
    </source>
</evidence>
<dbReference type="Gene3D" id="3.20.20.80">
    <property type="entry name" value="Glycosidases"/>
    <property type="match status" value="1"/>
</dbReference>
<dbReference type="PRINTS" id="PR00843">
    <property type="entry name" value="GLHYDRLASE30"/>
</dbReference>
<comment type="caution">
    <text evidence="7">The sequence shown here is derived from an EMBL/GenBank/DDBJ whole genome shotgun (WGS) entry which is preliminary data.</text>
</comment>
<feature type="domain" description="Glycosyl hydrolase family 30 beta sandwich" evidence="6">
    <location>
        <begin position="383"/>
        <end position="443"/>
    </location>
</feature>
<evidence type="ECO:0000256" key="2">
    <source>
        <dbReference type="ARBA" id="ARBA00022729"/>
    </source>
</evidence>
<keyword evidence="4" id="KW-0326">Glycosidase</keyword>
<dbReference type="Gene3D" id="2.60.40.1180">
    <property type="entry name" value="Golgi alpha-mannosidase II"/>
    <property type="match status" value="1"/>
</dbReference>
<evidence type="ECO:0000256" key="3">
    <source>
        <dbReference type="ARBA" id="ARBA00022801"/>
    </source>
</evidence>
<reference evidence="7" key="2">
    <citation type="submission" date="2021-04" db="EMBL/GenBank/DDBJ databases">
        <authorList>
            <person name="Gilroy R."/>
        </authorList>
    </citation>
    <scope>NUCLEOTIDE SEQUENCE</scope>
    <source>
        <strain evidence="7">CHK187-5294</strain>
    </source>
</reference>
<dbReference type="AlphaFoldDB" id="A0A9D2CX66"/>
<dbReference type="InterPro" id="IPR001139">
    <property type="entry name" value="Glyco_hydro_30"/>
</dbReference>
<dbReference type="InterPro" id="IPR017853">
    <property type="entry name" value="GH"/>
</dbReference>
<accession>A0A9D2CX66</accession>
<keyword evidence="3 4" id="KW-0378">Hydrolase</keyword>